<dbReference type="EMBL" id="KB207268">
    <property type="protein sequence ID" value="ELP83522.1"/>
    <property type="molecule type" value="Genomic_DNA"/>
</dbReference>
<dbReference type="KEGG" id="eiv:EIN_378170"/>
<proteinExistence type="predicted"/>
<feature type="transmembrane region" description="Helical" evidence="1">
    <location>
        <begin position="874"/>
        <end position="894"/>
    </location>
</feature>
<protein>
    <recommendedName>
        <fullName evidence="5">Auto-transporter adhesin head GIN domain-containing protein</fullName>
    </recommendedName>
</protein>
<feature type="chain" id="PRO_5001979958" description="Auto-transporter adhesin head GIN domain-containing protein" evidence="2">
    <location>
        <begin position="19"/>
        <end position="909"/>
    </location>
</feature>
<keyword evidence="1" id="KW-1133">Transmembrane helix</keyword>
<dbReference type="Proteomes" id="UP000014680">
    <property type="component" value="Unassembled WGS sequence"/>
</dbReference>
<dbReference type="AlphaFoldDB" id="A0A0A1TU84"/>
<feature type="signal peptide" evidence="2">
    <location>
        <begin position="1"/>
        <end position="18"/>
    </location>
</feature>
<keyword evidence="2" id="KW-0732">Signal</keyword>
<gene>
    <name evidence="3" type="ORF">EIN_378170</name>
</gene>
<dbReference type="OrthoDB" id="26538at2759"/>
<dbReference type="VEuPathDB" id="AmoebaDB:EIN_378170"/>
<evidence type="ECO:0008006" key="5">
    <source>
        <dbReference type="Google" id="ProtNLM"/>
    </source>
</evidence>
<dbReference type="GeneID" id="14882403"/>
<sequence>MIILLLVITVSLSEECLCTLLIPQMSTLNSYSCPDVSKCTIEIPADIHEVFDVPSNIPLIINTESLTMKISKDTNIPLLTLVTSFSIRENQISVYPEDGSDNPKFVVNEMNVIENQMDFVDHRVIHKMSMFTNSTFHTSNEKVEIEFYPETVSSLESMTEQPLRFFKISNYGSLSLKNAEISFLKENSGSVIHAESSKFDVVVLESSEPKLFCTKCTIRAFHVVGDYEDIRLYILTNDETPMVEKLDVIEFENENSYKIGKKSEWSSHKDLRVSCNPKEVHLVEKGGLSVCQPRVCSDTVDNWKATCLVDETVSNTEITNSVLILSHSETYNNEMIPRKVTEIIVDADTDNVITLKALSFSKLSVLKGSCAVENCVIPNVELAESTTSKISFTNIEKILIRRNANVTLSSCSFGSLFDATGATVTFLGTSSIASIKKSRVILSNNRITFADDAQLLSKTPSDAFLDQNEVSIATIKNPVWEAKETTVVLMRSNTITRLHKEGCQLFIATNSEHQIAFDGEEENEEGIKTDNMILDQMSSAVYLCGENDNHLTENNLYNLMTEVNTFFWRQQREVKTYIECKVPKGIDHNYDLKATNCLCDFSSTCAFVFEDDDVHIKVPQFTRTLGIIMAKNLTIEKSDEDVEIGGIVMESGLFDSTVRVNVLVNEKGKLVIRGREVEISLYLGLGNGNKTVSLEDNSSVVIGGILHNVVIIVSNGSSLELEGTYSETKVESSEIYLSSNSMMFCMENDFVRFSKSKIVIEHTNQHAIAISSHVSFDKESSVVFKMTNKKLDKKYMYVFFSSNGYNEEMVDTIQLKYNTRTIEKELTNECGGVFKMANVKLTAPKCLKSPFNLFGSMMNEPVNWRKHSKRDSSIFSVVFVLMGFLALTVVVFIVKGSISAKTKKNVLVE</sequence>
<keyword evidence="1" id="KW-0812">Transmembrane</keyword>
<evidence type="ECO:0000256" key="2">
    <source>
        <dbReference type="SAM" id="SignalP"/>
    </source>
</evidence>
<evidence type="ECO:0000256" key="1">
    <source>
        <dbReference type="SAM" id="Phobius"/>
    </source>
</evidence>
<keyword evidence="1" id="KW-0472">Membrane</keyword>
<accession>A0A0A1TU84</accession>
<dbReference type="RefSeq" id="XP_004182868.1">
    <property type="nucleotide sequence ID" value="XM_004182820.1"/>
</dbReference>
<reference evidence="3 4" key="1">
    <citation type="submission" date="2012-10" db="EMBL/GenBank/DDBJ databases">
        <authorList>
            <person name="Zafar N."/>
            <person name="Inman J."/>
            <person name="Hall N."/>
            <person name="Lorenzi H."/>
            <person name="Caler E."/>
        </authorList>
    </citation>
    <scope>NUCLEOTIDE SEQUENCE [LARGE SCALE GENOMIC DNA]</scope>
    <source>
        <strain evidence="3 4">IP1</strain>
    </source>
</reference>
<dbReference type="OMA" id="HSVDNNY"/>
<organism evidence="3 4">
    <name type="scientific">Entamoeba invadens IP1</name>
    <dbReference type="NCBI Taxonomy" id="370355"/>
    <lineage>
        <taxon>Eukaryota</taxon>
        <taxon>Amoebozoa</taxon>
        <taxon>Evosea</taxon>
        <taxon>Archamoebae</taxon>
        <taxon>Mastigamoebida</taxon>
        <taxon>Entamoebidae</taxon>
        <taxon>Entamoeba</taxon>
    </lineage>
</organism>
<evidence type="ECO:0000313" key="4">
    <source>
        <dbReference type="Proteomes" id="UP000014680"/>
    </source>
</evidence>
<evidence type="ECO:0000313" key="3">
    <source>
        <dbReference type="EMBL" id="ELP83522.1"/>
    </source>
</evidence>
<name>A0A0A1TU84_ENTIV</name>
<keyword evidence="4" id="KW-1185">Reference proteome</keyword>